<dbReference type="Pfam" id="PF13193">
    <property type="entry name" value="AMP-binding_C"/>
    <property type="match status" value="1"/>
</dbReference>
<dbReference type="PANTHER" id="PTHR43859:SF4">
    <property type="entry name" value="BUTANOATE--COA LIGASE AAE1-RELATED"/>
    <property type="match status" value="1"/>
</dbReference>
<dbReference type="RefSeq" id="WP_137354263.1">
    <property type="nucleotide sequence ID" value="NZ_CAACYE020000001.1"/>
</dbReference>
<dbReference type="SUPFAM" id="SSF56801">
    <property type="entry name" value="Acetyl-CoA synthetase-like"/>
    <property type="match status" value="1"/>
</dbReference>
<evidence type="ECO:0000256" key="2">
    <source>
        <dbReference type="ARBA" id="ARBA00022598"/>
    </source>
</evidence>
<evidence type="ECO:0000313" key="7">
    <source>
        <dbReference type="EMBL" id="VFA87752.1"/>
    </source>
</evidence>
<dbReference type="PROSITE" id="PS00455">
    <property type="entry name" value="AMP_BINDING"/>
    <property type="match status" value="1"/>
</dbReference>
<evidence type="ECO:0000259" key="6">
    <source>
        <dbReference type="Pfam" id="PF13193"/>
    </source>
</evidence>
<feature type="domain" description="AMP-dependent synthetase/ligase" evidence="5">
    <location>
        <begin position="15"/>
        <end position="375"/>
    </location>
</feature>
<keyword evidence="4" id="KW-0443">Lipid metabolism</keyword>
<dbReference type="InterPro" id="IPR025110">
    <property type="entry name" value="AMP-bd_C"/>
</dbReference>
<evidence type="ECO:0000256" key="3">
    <source>
        <dbReference type="ARBA" id="ARBA00022832"/>
    </source>
</evidence>
<sequence length="515" mass="54983">MTHAFSALTPVRFLDRAASVHGERTAVVDGPRTLTYRELHDRCRSLAGALVDRGVQPGDRVAVLSHNTLEMLEAHYGVPYAGGVLVPLNARLSATEIAFILDHSGARVLIATDPLTSLALEAVALTPGPMTVIAGAEEYEAIVASGAPVDISSHDELAPIAINYTSGTTGKPKGVVYTHRGAYLQSVAMAFHSGMDLNSVYLWTLPMFHCNGWCFTWAVTAAGATHVCLPKVEADAIWAAIGDAGVTHLCAAPTVISTITSDAPTTTSPRRVWVATGGAPPAPALLARARRCGLDVTHLYGMTETYGPAVINEWDRAWDAAPEAERNRLNARQGVGNIITGGVRVVDEAGGDVPADATTIGEIVLRGNNVTAEYYRDPAATAAAVSDGWFRTGDLAVRHSDGYIEIRDRAKDLIISGGENISSIEIERAILEHPAVLEAAVVRVPHEHWGERPAAFVSLRPGAELSSGELRAHLLDRLAKFKVPDRIEFATLPKTATGKIQKFQLEQQLIAHPPD</sequence>
<accession>A0A449GPU4</accession>
<dbReference type="InterPro" id="IPR000873">
    <property type="entry name" value="AMP-dep_synth/lig_dom"/>
</dbReference>
<dbReference type="Gene3D" id="3.40.50.12780">
    <property type="entry name" value="N-terminal domain of ligase-like"/>
    <property type="match status" value="1"/>
</dbReference>
<name>A0A449GPU4_NOCFR</name>
<comment type="similarity">
    <text evidence="1">Belongs to the ATP-dependent AMP-binding enzyme family.</text>
</comment>
<dbReference type="EMBL" id="CAACYE010000005">
    <property type="protein sequence ID" value="VFA87752.1"/>
    <property type="molecule type" value="Genomic_DNA"/>
</dbReference>
<reference evidence="7" key="1">
    <citation type="submission" date="2019-02" db="EMBL/GenBank/DDBJ databases">
        <authorList>
            <consortium name="Pathogen Informatics"/>
        </authorList>
    </citation>
    <scope>NUCLEOTIDE SEQUENCE</scope>
    <source>
        <strain evidence="7">3012STDY6733949</strain>
    </source>
</reference>
<dbReference type="Pfam" id="PF00501">
    <property type="entry name" value="AMP-binding"/>
    <property type="match status" value="1"/>
</dbReference>
<dbReference type="InterPro" id="IPR045851">
    <property type="entry name" value="AMP-bd_C_sf"/>
</dbReference>
<dbReference type="PANTHER" id="PTHR43859">
    <property type="entry name" value="ACYL-ACTIVATING ENZYME"/>
    <property type="match status" value="1"/>
</dbReference>
<dbReference type="GO" id="GO:0006631">
    <property type="term" value="P:fatty acid metabolic process"/>
    <property type="evidence" value="ECO:0007669"/>
    <property type="project" value="UniProtKB-KW"/>
</dbReference>
<organism evidence="7">
    <name type="scientific">Nocardia farcinica</name>
    <dbReference type="NCBI Taxonomy" id="37329"/>
    <lineage>
        <taxon>Bacteria</taxon>
        <taxon>Bacillati</taxon>
        <taxon>Actinomycetota</taxon>
        <taxon>Actinomycetes</taxon>
        <taxon>Mycobacteriales</taxon>
        <taxon>Nocardiaceae</taxon>
        <taxon>Nocardia</taxon>
    </lineage>
</organism>
<dbReference type="InterPro" id="IPR020845">
    <property type="entry name" value="AMP-binding_CS"/>
</dbReference>
<dbReference type="InterPro" id="IPR042099">
    <property type="entry name" value="ANL_N_sf"/>
</dbReference>
<dbReference type="GO" id="GO:0016874">
    <property type="term" value="F:ligase activity"/>
    <property type="evidence" value="ECO:0007669"/>
    <property type="project" value="UniProtKB-KW"/>
</dbReference>
<evidence type="ECO:0000256" key="4">
    <source>
        <dbReference type="ARBA" id="ARBA00023098"/>
    </source>
</evidence>
<dbReference type="EC" id="6.2.1.-" evidence="7"/>
<feature type="domain" description="AMP-binding enzyme C-terminal" evidence="6">
    <location>
        <begin position="425"/>
        <end position="499"/>
    </location>
</feature>
<proteinExistence type="inferred from homology"/>
<evidence type="ECO:0000256" key="1">
    <source>
        <dbReference type="ARBA" id="ARBA00006432"/>
    </source>
</evidence>
<dbReference type="Gene3D" id="3.30.300.30">
    <property type="match status" value="1"/>
</dbReference>
<protein>
    <submittedName>
        <fullName evidence="7">Short-chain-fatty-acid--CoA ligase</fullName>
        <ecNumber evidence="7">6.2.1.-</ecNumber>
    </submittedName>
</protein>
<evidence type="ECO:0000259" key="5">
    <source>
        <dbReference type="Pfam" id="PF00501"/>
    </source>
</evidence>
<gene>
    <name evidence="7" type="primary">fadK_5</name>
    <name evidence="7" type="ORF">NCTC1935_05640</name>
</gene>
<keyword evidence="3" id="KW-0276">Fatty acid metabolism</keyword>
<keyword evidence="2 7" id="KW-0436">Ligase</keyword>
<dbReference type="FunFam" id="3.30.300.30:FF:000008">
    <property type="entry name" value="2,3-dihydroxybenzoate-AMP ligase"/>
    <property type="match status" value="1"/>
</dbReference>
<dbReference type="AlphaFoldDB" id="A0A449GPU4"/>